<protein>
    <submittedName>
        <fullName evidence="1">Uncharacterized protein</fullName>
    </submittedName>
</protein>
<comment type="caution">
    <text evidence="1">The sequence shown here is derived from an EMBL/GenBank/DDBJ whole genome shotgun (WGS) entry which is preliminary data.</text>
</comment>
<evidence type="ECO:0000313" key="1">
    <source>
        <dbReference type="EMBL" id="MBB2197260.1"/>
    </source>
</evidence>
<evidence type="ECO:0000313" key="2">
    <source>
        <dbReference type="Proteomes" id="UP000530320"/>
    </source>
</evidence>
<name>A0A7W4PH23_9PROT</name>
<reference evidence="1 2" key="1">
    <citation type="submission" date="2020-04" db="EMBL/GenBank/DDBJ databases">
        <title>Description of novel Gluconacetobacter.</title>
        <authorList>
            <person name="Sombolestani A."/>
        </authorList>
    </citation>
    <scope>NUCLEOTIDE SEQUENCE [LARGE SCALE GENOMIC DNA]</scope>
    <source>
        <strain evidence="1 2">LMG 22058</strain>
    </source>
</reference>
<proteinExistence type="predicted"/>
<sequence length="136" mass="15233">MIGNKLINIKFSNFNNTIHTSIEFPRLIFYFGKINIISITIYMLSATGICKADTLTHPEPYFIGKDHFLSKNPDGKWQSATCTDFSKGPNGIWRNTVPIMIVEQSTKITMPENSAAFVGKDFVNHLEAVCGGMIKK</sequence>
<dbReference type="EMBL" id="JABEQP010000003">
    <property type="protein sequence ID" value="MBB2197260.1"/>
    <property type="molecule type" value="Genomic_DNA"/>
</dbReference>
<dbReference type="Proteomes" id="UP000530320">
    <property type="component" value="Unassembled WGS sequence"/>
</dbReference>
<gene>
    <name evidence="1" type="ORF">HLH44_07255</name>
</gene>
<accession>A0A7W4PH23</accession>
<dbReference type="RefSeq" id="WP_183008694.1">
    <property type="nucleotide sequence ID" value="NZ_JABEQP010000003.1"/>
</dbReference>
<dbReference type="AlphaFoldDB" id="A0A7W4PH23"/>
<organism evidence="1 2">
    <name type="scientific">Gluconacetobacter dulcium</name>
    <dbReference type="NCBI Taxonomy" id="2729096"/>
    <lineage>
        <taxon>Bacteria</taxon>
        <taxon>Pseudomonadati</taxon>
        <taxon>Pseudomonadota</taxon>
        <taxon>Alphaproteobacteria</taxon>
        <taxon>Acetobacterales</taxon>
        <taxon>Acetobacteraceae</taxon>
        <taxon>Gluconacetobacter</taxon>
    </lineage>
</organism>